<name>A0ABR6RH34_9BURK</name>
<protein>
    <submittedName>
        <fullName evidence="2">Mor family transcriptional regulator</fullName>
    </submittedName>
</protein>
<dbReference type="InterPro" id="IPR009057">
    <property type="entry name" value="Homeodomain-like_sf"/>
</dbReference>
<evidence type="ECO:0000259" key="1">
    <source>
        <dbReference type="Pfam" id="PF08765"/>
    </source>
</evidence>
<dbReference type="RefSeq" id="WP_184708949.1">
    <property type="nucleotide sequence ID" value="NZ_JACHKZ010000015.1"/>
</dbReference>
<dbReference type="Gene3D" id="1.10.10.60">
    <property type="entry name" value="Homeodomain-like"/>
    <property type="match status" value="1"/>
</dbReference>
<keyword evidence="3" id="KW-1185">Reference proteome</keyword>
<feature type="domain" description="Mor transcription activator" evidence="1">
    <location>
        <begin position="20"/>
        <end position="106"/>
    </location>
</feature>
<dbReference type="Proteomes" id="UP000562492">
    <property type="component" value="Unassembled WGS sequence"/>
</dbReference>
<evidence type="ECO:0000313" key="2">
    <source>
        <dbReference type="EMBL" id="MBB6578463.1"/>
    </source>
</evidence>
<reference evidence="2 3" key="1">
    <citation type="submission" date="2020-08" db="EMBL/GenBank/DDBJ databases">
        <title>Functional genomics of gut bacteria from endangered species of beetles.</title>
        <authorList>
            <person name="Carlos-Shanley C."/>
        </authorList>
    </citation>
    <scope>NUCLEOTIDE SEQUENCE [LARGE SCALE GENOMIC DNA]</scope>
    <source>
        <strain evidence="2 3">S00124</strain>
    </source>
</reference>
<accession>A0ABR6RH34</accession>
<organism evidence="2 3">
    <name type="scientific">Comamonas odontotermitis</name>
    <dbReference type="NCBI Taxonomy" id="379895"/>
    <lineage>
        <taxon>Bacteria</taxon>
        <taxon>Pseudomonadati</taxon>
        <taxon>Pseudomonadota</taxon>
        <taxon>Betaproteobacteria</taxon>
        <taxon>Burkholderiales</taxon>
        <taxon>Comamonadaceae</taxon>
        <taxon>Comamonas</taxon>
    </lineage>
</organism>
<comment type="caution">
    <text evidence="2">The sequence shown here is derived from an EMBL/GenBank/DDBJ whole genome shotgun (WGS) entry which is preliminary data.</text>
</comment>
<dbReference type="SUPFAM" id="SSF46689">
    <property type="entry name" value="Homeodomain-like"/>
    <property type="match status" value="1"/>
</dbReference>
<sequence length="110" mass="12375">MTETTIRKRITPGKNEDIAVQLESEFANILRDDMGYTASEASTRAAELVQGMRSRLGGAWCYIPVPSSGRRARDEAIRREFCGPASLPALTRKYGLTPRRIYQIARQRSN</sequence>
<evidence type="ECO:0000313" key="3">
    <source>
        <dbReference type="Proteomes" id="UP000562492"/>
    </source>
</evidence>
<gene>
    <name evidence="2" type="ORF">HNP33_002545</name>
</gene>
<dbReference type="EMBL" id="JACHKZ010000015">
    <property type="protein sequence ID" value="MBB6578463.1"/>
    <property type="molecule type" value="Genomic_DNA"/>
</dbReference>
<dbReference type="Pfam" id="PF08765">
    <property type="entry name" value="Mor"/>
    <property type="match status" value="1"/>
</dbReference>
<proteinExistence type="predicted"/>
<dbReference type="InterPro" id="IPR014875">
    <property type="entry name" value="Mor_transcription_activator"/>
</dbReference>